<gene>
    <name evidence="1" type="ORF">ACFP3T_13515</name>
</gene>
<evidence type="ECO:0000313" key="2">
    <source>
        <dbReference type="Proteomes" id="UP001596253"/>
    </source>
</evidence>
<keyword evidence="2" id="KW-1185">Reference proteome</keyword>
<reference evidence="2" key="1">
    <citation type="journal article" date="2019" name="Int. J. Syst. Evol. Microbiol.">
        <title>The Global Catalogue of Microorganisms (GCM) 10K type strain sequencing project: providing services to taxonomists for standard genome sequencing and annotation.</title>
        <authorList>
            <consortium name="The Broad Institute Genomics Platform"/>
            <consortium name="The Broad Institute Genome Sequencing Center for Infectious Disease"/>
            <person name="Wu L."/>
            <person name="Ma J."/>
        </authorList>
    </citation>
    <scope>NUCLEOTIDE SEQUENCE [LARGE SCALE GENOMIC DNA]</scope>
    <source>
        <strain evidence="2">CCM 8932</strain>
    </source>
</reference>
<dbReference type="RefSeq" id="WP_137639877.1">
    <property type="nucleotide sequence ID" value="NZ_BJDK01000011.1"/>
</dbReference>
<dbReference type="EMBL" id="JBHSSD010000057">
    <property type="protein sequence ID" value="MFC6165682.1"/>
    <property type="molecule type" value="Genomic_DNA"/>
</dbReference>
<organism evidence="1 2">
    <name type="scientific">Lactiplantibacillus dongliensis</name>
    <dbReference type="NCBI Taxonomy" id="2559919"/>
    <lineage>
        <taxon>Bacteria</taxon>
        <taxon>Bacillati</taxon>
        <taxon>Bacillota</taxon>
        <taxon>Bacilli</taxon>
        <taxon>Lactobacillales</taxon>
        <taxon>Lactobacillaceae</taxon>
        <taxon>Lactiplantibacillus</taxon>
    </lineage>
</organism>
<comment type="caution">
    <text evidence="1">The sequence shown here is derived from an EMBL/GenBank/DDBJ whole genome shotgun (WGS) entry which is preliminary data.</text>
</comment>
<proteinExistence type="predicted"/>
<protein>
    <submittedName>
        <fullName evidence="1">Uncharacterized protein</fullName>
    </submittedName>
</protein>
<evidence type="ECO:0000313" key="1">
    <source>
        <dbReference type="EMBL" id="MFC6165682.1"/>
    </source>
</evidence>
<sequence length="61" mass="6591">MATVNNVNSITLEPAEMETLLSDLNNPNVSYTGFTGTATPFGSASDLDRIVKQNMSRLSKK</sequence>
<accession>A0ABW1RAK7</accession>
<name>A0ABW1RAK7_9LACO</name>
<dbReference type="Proteomes" id="UP001596253">
    <property type="component" value="Unassembled WGS sequence"/>
</dbReference>